<dbReference type="Proteomes" id="UP000367750">
    <property type="component" value="Unassembled WGS sequence"/>
</dbReference>
<evidence type="ECO:0000313" key="3">
    <source>
        <dbReference type="Proteomes" id="UP000367750"/>
    </source>
</evidence>
<name>A0A5J5GDK5_9BACL</name>
<protein>
    <submittedName>
        <fullName evidence="2">Uncharacterized protein</fullName>
    </submittedName>
</protein>
<accession>A0A5J5GDK5</accession>
<evidence type="ECO:0000256" key="1">
    <source>
        <dbReference type="SAM" id="MobiDB-lite"/>
    </source>
</evidence>
<organism evidence="2 3">
    <name type="scientific">Paenibacillus spiritus</name>
    <dbReference type="NCBI Taxonomy" id="2496557"/>
    <lineage>
        <taxon>Bacteria</taxon>
        <taxon>Bacillati</taxon>
        <taxon>Bacillota</taxon>
        <taxon>Bacilli</taxon>
        <taxon>Bacillales</taxon>
        <taxon>Paenibacillaceae</taxon>
        <taxon>Paenibacillus</taxon>
    </lineage>
</organism>
<evidence type="ECO:0000313" key="2">
    <source>
        <dbReference type="EMBL" id="KAA9005903.1"/>
    </source>
</evidence>
<dbReference type="OrthoDB" id="2625515at2"/>
<proteinExistence type="predicted"/>
<feature type="region of interest" description="Disordered" evidence="1">
    <location>
        <begin position="295"/>
        <end position="325"/>
    </location>
</feature>
<dbReference type="AlphaFoldDB" id="A0A5J5GDK5"/>
<reference evidence="2 3" key="1">
    <citation type="submission" date="2019-09" db="EMBL/GenBank/DDBJ databases">
        <title>Bacillus ochoae sp. nov., Paenibacillus whitsoniae sp. nov., Paenibacillus spiritus sp. nov. Isolated from the Mars Exploration Rover during spacecraft assembly.</title>
        <authorList>
            <person name="Seuylemezian A."/>
            <person name="Vaishampayan P."/>
        </authorList>
    </citation>
    <scope>NUCLEOTIDE SEQUENCE [LARGE SCALE GENOMIC DNA]</scope>
    <source>
        <strain evidence="2 3">MER_111</strain>
    </source>
</reference>
<comment type="caution">
    <text evidence="2">The sequence shown here is derived from an EMBL/GenBank/DDBJ whole genome shotgun (WGS) entry which is preliminary data.</text>
</comment>
<dbReference type="RefSeq" id="WP_150457604.1">
    <property type="nucleotide sequence ID" value="NZ_VYKK01000007.1"/>
</dbReference>
<keyword evidence="3" id="KW-1185">Reference proteome</keyword>
<dbReference type="EMBL" id="VYKK01000007">
    <property type="protein sequence ID" value="KAA9005903.1"/>
    <property type="molecule type" value="Genomic_DNA"/>
</dbReference>
<gene>
    <name evidence="2" type="ORF">F4V43_07480</name>
</gene>
<feature type="compositionally biased region" description="Polar residues" evidence="1">
    <location>
        <begin position="301"/>
        <end position="314"/>
    </location>
</feature>
<sequence>MRIIQTQQDLTSLHSSSLIPPLLSHIERYFDQLREMHGDTEDTVFTLQKHGYIVILEPGDNLYDLSIVGLNPEDAGLIGSRPEYVEAIDLNGITLYKIVVMYTDDYLMTFFTLASWHDDVIERWLRQEAGIGWWADELIADKLRNLFERNDLSAESQTGSNVWVSLASTLSITESTPSDLFPEYARPFTFDSDPFTLSNQPTHIVRTVLRTTDPDTGTSEYVDGNTFLFRVNEATDKAELMYEEDSFGDSPDFQGGNVPDAYRWVFELAKPFYIRLKDPFLTSAQRTLLNCHDQDEPLSDLTVTPATPPSSDTIELSPEDFEGLF</sequence>